<dbReference type="GeneID" id="78229126"/>
<organism evidence="1 2">
    <name type="scientific">Coprobacillus cateniformis</name>
    <dbReference type="NCBI Taxonomy" id="100884"/>
    <lineage>
        <taxon>Bacteria</taxon>
        <taxon>Bacillati</taxon>
        <taxon>Bacillota</taxon>
        <taxon>Erysipelotrichia</taxon>
        <taxon>Erysipelotrichales</taxon>
        <taxon>Coprobacillaceae</taxon>
        <taxon>Coprobacillus</taxon>
    </lineage>
</organism>
<comment type="caution">
    <text evidence="1">The sequence shown here is derived from an EMBL/GenBank/DDBJ whole genome shotgun (WGS) entry which is preliminary data.</text>
</comment>
<evidence type="ECO:0000313" key="1">
    <source>
        <dbReference type="EMBL" id="EFW06233.1"/>
    </source>
</evidence>
<reference evidence="1 2" key="1">
    <citation type="submission" date="2010-12" db="EMBL/GenBank/DDBJ databases">
        <title>The Genome Sequence of Coprobacillus sp. strain 29_1.</title>
        <authorList>
            <consortium name="The Broad Institute Genome Sequencing Platform"/>
            <person name="Earl A."/>
            <person name="Ward D."/>
            <person name="Feldgarden M."/>
            <person name="Gevers D."/>
            <person name="Daigneault M."/>
            <person name="Sibley C.D."/>
            <person name="White A."/>
            <person name="Strauss J."/>
            <person name="Allen-Vercoe E."/>
            <person name="Young S.K."/>
            <person name="Zeng Q."/>
            <person name="Gargeya S."/>
            <person name="Fitzgerald M."/>
            <person name="Haas B."/>
            <person name="Abouelleil A."/>
            <person name="Alvarado L."/>
            <person name="Arachchi H.M."/>
            <person name="Berlin A."/>
            <person name="Brown A."/>
            <person name="Chapman S.B."/>
            <person name="Chen Z."/>
            <person name="Dunbar C."/>
            <person name="Freedman E."/>
            <person name="Gearin G."/>
            <person name="Gellesch M."/>
            <person name="Goldberg J."/>
            <person name="Griggs A."/>
            <person name="Gujja S."/>
            <person name="Heilman E."/>
            <person name="Heiman D."/>
            <person name="Howarth C."/>
            <person name="Larson L."/>
            <person name="Lui A."/>
            <person name="MacDonald P.J.P."/>
            <person name="Mehta T."/>
            <person name="Montmayeur A."/>
            <person name="Murphy C."/>
            <person name="Neiman D."/>
            <person name="Pearson M."/>
            <person name="Priest M."/>
            <person name="Roberts A."/>
            <person name="Saif S."/>
            <person name="Shea T."/>
            <person name="Shenoy N."/>
            <person name="Sisk P."/>
            <person name="Stolte C."/>
            <person name="Sykes S."/>
            <person name="White J."/>
            <person name="Yandava C."/>
            <person name="Nusbaum C."/>
            <person name="Birren B."/>
        </authorList>
    </citation>
    <scope>NUCLEOTIDE SEQUENCE [LARGE SCALE GENOMIC DNA]</scope>
    <source>
        <strain evidence="1 2">29_1</strain>
    </source>
</reference>
<evidence type="ECO:0000313" key="2">
    <source>
        <dbReference type="Proteomes" id="UP000003157"/>
    </source>
</evidence>
<dbReference type="HOGENOM" id="CLU_2681392_0_0_9"/>
<keyword evidence="2" id="KW-1185">Reference proteome</keyword>
<evidence type="ECO:0008006" key="3">
    <source>
        <dbReference type="Google" id="ProtNLM"/>
    </source>
</evidence>
<gene>
    <name evidence="1" type="ORF">HMPREF9488_00465</name>
</gene>
<dbReference type="Proteomes" id="UP000003157">
    <property type="component" value="Unassembled WGS sequence"/>
</dbReference>
<dbReference type="EMBL" id="ADKX01000007">
    <property type="protein sequence ID" value="EFW06233.1"/>
    <property type="molecule type" value="Genomic_DNA"/>
</dbReference>
<dbReference type="STRING" id="100884.GCA_000269565_01246"/>
<dbReference type="RefSeq" id="WP_008787586.1">
    <property type="nucleotide sequence ID" value="NZ_AKCB01000001.1"/>
</dbReference>
<proteinExistence type="predicted"/>
<dbReference type="AlphaFoldDB" id="E7G6S7"/>
<accession>E7G6S7</accession>
<dbReference type="OrthoDB" id="9789070at2"/>
<protein>
    <recommendedName>
        <fullName evidence="3">Transposase</fullName>
    </recommendedName>
</protein>
<sequence length="74" mass="8819">MLARDITIVYGIRTRKTDIQRPYDTILVSYIKLLQYETSLDICGDKNSYFKNDYDTTFIQMKYDDYNQTGVFKP</sequence>
<name>E7G6S7_9FIRM</name>